<keyword evidence="1" id="KW-1133">Transmembrane helix</keyword>
<evidence type="ECO:0000313" key="3">
    <source>
        <dbReference type="Proteomes" id="UP000319160"/>
    </source>
</evidence>
<dbReference type="Proteomes" id="UP000319160">
    <property type="component" value="Unassembled WGS sequence"/>
</dbReference>
<feature type="transmembrane region" description="Helical" evidence="1">
    <location>
        <begin position="365"/>
        <end position="394"/>
    </location>
</feature>
<evidence type="ECO:0000313" key="2">
    <source>
        <dbReference type="EMBL" id="TRX95935.1"/>
    </source>
</evidence>
<protein>
    <submittedName>
        <fullName evidence="2">Uncharacterized protein</fullName>
    </submittedName>
</protein>
<name>A0A553I6V3_9PEZI</name>
<sequence length="404" mass="46397">MIPSYELLYPLAKVSRSDFAKLCVALWEWRPCADWIAERACQHGYLDPACRCQDAERLGPFFEFYRETTACYIPELTGDSPQAVKTHDDLIHVIQHIKLHPHIPRLQLTTEYFAACTRVGMLDVPSNDQNRAFSLAARVMTMLQSCVEDQCDGLLEAGTQPAIWHFSKSFNQFVDCVIVRQYPLRLGPYSVAIPQYPKPTFTLESLSVKKLRRVAKLKLVPTNDLRDHLALDKKNGTVAVYHFTSVLKEHLRAGRERELHDATGMNTQLYYGLPKQLVLETLHTLRYVLFPLDSESQSILRSLVAKDKFDADNCDVNTSWQLREEELIAYEYWGSRLVDLHDELENPTPRGFIETWMERKSGARYIMMATLAGVLIAILLGILSLAVSILQTWITWQQWKHPNT</sequence>
<organism evidence="2 3">
    <name type="scientific">Xylaria flabelliformis</name>
    <dbReference type="NCBI Taxonomy" id="2512241"/>
    <lineage>
        <taxon>Eukaryota</taxon>
        <taxon>Fungi</taxon>
        <taxon>Dikarya</taxon>
        <taxon>Ascomycota</taxon>
        <taxon>Pezizomycotina</taxon>
        <taxon>Sordariomycetes</taxon>
        <taxon>Xylariomycetidae</taxon>
        <taxon>Xylariales</taxon>
        <taxon>Xylariaceae</taxon>
        <taxon>Xylaria</taxon>
    </lineage>
</organism>
<reference evidence="3" key="1">
    <citation type="submission" date="2019-06" db="EMBL/GenBank/DDBJ databases">
        <title>Draft genome sequence of the griseofulvin-producing fungus Xylaria cubensis strain G536.</title>
        <authorList>
            <person name="Mead M.E."/>
            <person name="Raja H.A."/>
            <person name="Steenwyk J.L."/>
            <person name="Knowles S.L."/>
            <person name="Oberlies N.H."/>
            <person name="Rokas A."/>
        </authorList>
    </citation>
    <scope>NUCLEOTIDE SEQUENCE [LARGE SCALE GENOMIC DNA]</scope>
    <source>
        <strain evidence="3">G536</strain>
    </source>
</reference>
<keyword evidence="1" id="KW-0812">Transmembrane</keyword>
<comment type="caution">
    <text evidence="2">The sequence shown here is derived from an EMBL/GenBank/DDBJ whole genome shotgun (WGS) entry which is preliminary data.</text>
</comment>
<dbReference type="STRING" id="2512241.A0A553I6V3"/>
<evidence type="ECO:0000256" key="1">
    <source>
        <dbReference type="SAM" id="Phobius"/>
    </source>
</evidence>
<gene>
    <name evidence="2" type="ORF">FHL15_003077</name>
</gene>
<keyword evidence="1" id="KW-0472">Membrane</keyword>
<dbReference type="EMBL" id="VFLP01000013">
    <property type="protein sequence ID" value="TRX95935.1"/>
    <property type="molecule type" value="Genomic_DNA"/>
</dbReference>
<dbReference type="OrthoDB" id="5428890at2759"/>
<proteinExistence type="predicted"/>
<dbReference type="AlphaFoldDB" id="A0A553I6V3"/>
<keyword evidence="3" id="KW-1185">Reference proteome</keyword>
<accession>A0A553I6V3</accession>